<gene>
    <name evidence="3" type="ORF">ACH5RR_009536</name>
</gene>
<organism evidence="3 4">
    <name type="scientific">Cinchona calisaya</name>
    <dbReference type="NCBI Taxonomy" id="153742"/>
    <lineage>
        <taxon>Eukaryota</taxon>
        <taxon>Viridiplantae</taxon>
        <taxon>Streptophyta</taxon>
        <taxon>Embryophyta</taxon>
        <taxon>Tracheophyta</taxon>
        <taxon>Spermatophyta</taxon>
        <taxon>Magnoliopsida</taxon>
        <taxon>eudicotyledons</taxon>
        <taxon>Gunneridae</taxon>
        <taxon>Pentapetalae</taxon>
        <taxon>asterids</taxon>
        <taxon>lamiids</taxon>
        <taxon>Gentianales</taxon>
        <taxon>Rubiaceae</taxon>
        <taxon>Cinchonoideae</taxon>
        <taxon>Cinchoneae</taxon>
        <taxon>Cinchona</taxon>
    </lineage>
</organism>
<evidence type="ECO:0000313" key="4">
    <source>
        <dbReference type="Proteomes" id="UP001630127"/>
    </source>
</evidence>
<feature type="transmembrane region" description="Helical" evidence="1">
    <location>
        <begin position="38"/>
        <end position="58"/>
    </location>
</feature>
<dbReference type="EMBL" id="JBJUIK010000004">
    <property type="protein sequence ID" value="KAL3530214.1"/>
    <property type="molecule type" value="Genomic_DNA"/>
</dbReference>
<protein>
    <submittedName>
        <fullName evidence="3">Uncharacterized protein</fullName>
    </submittedName>
</protein>
<feature type="chain" id="PRO_5044855494" evidence="2">
    <location>
        <begin position="19"/>
        <end position="205"/>
    </location>
</feature>
<dbReference type="Proteomes" id="UP001630127">
    <property type="component" value="Unassembled WGS sequence"/>
</dbReference>
<keyword evidence="1" id="KW-0472">Membrane</keyword>
<feature type="signal peptide" evidence="2">
    <location>
        <begin position="1"/>
        <end position="18"/>
    </location>
</feature>
<dbReference type="AlphaFoldDB" id="A0ABD3AEZ4"/>
<comment type="caution">
    <text evidence="3">The sequence shown here is derived from an EMBL/GenBank/DDBJ whole genome shotgun (WGS) entry which is preliminary data.</text>
</comment>
<feature type="transmembrane region" description="Helical" evidence="1">
    <location>
        <begin position="97"/>
        <end position="116"/>
    </location>
</feature>
<keyword evidence="1" id="KW-0812">Transmembrane</keyword>
<keyword evidence="2" id="KW-0732">Signal</keyword>
<proteinExistence type="predicted"/>
<reference evidence="3 4" key="1">
    <citation type="submission" date="2024-11" db="EMBL/GenBank/DDBJ databases">
        <title>A near-complete genome assembly of Cinchona calisaya.</title>
        <authorList>
            <person name="Lian D.C."/>
            <person name="Zhao X.W."/>
            <person name="Wei L."/>
        </authorList>
    </citation>
    <scope>NUCLEOTIDE SEQUENCE [LARGE SCALE GENOMIC DNA]</scope>
    <source>
        <tissue evidence="3">Nenye</tissue>
    </source>
</reference>
<evidence type="ECO:0000313" key="3">
    <source>
        <dbReference type="EMBL" id="KAL3530214.1"/>
    </source>
</evidence>
<feature type="transmembrane region" description="Helical" evidence="1">
    <location>
        <begin position="146"/>
        <end position="165"/>
    </location>
</feature>
<keyword evidence="4" id="KW-1185">Reference proteome</keyword>
<evidence type="ECO:0000256" key="1">
    <source>
        <dbReference type="SAM" id="Phobius"/>
    </source>
</evidence>
<evidence type="ECO:0000256" key="2">
    <source>
        <dbReference type="SAM" id="SignalP"/>
    </source>
</evidence>
<keyword evidence="1" id="KW-1133">Transmembrane helix</keyword>
<sequence length="205" mass="23481">MLRAIIPVMLGLITPLLSCELAFDIYGPVEVDWGCWIFYWGHFLVAEGISPLLVGHYLEGLRNLIAFVMNIRIVPLFGWLLLIVYESSVEFATKNTVLFMTLELIHVMAIVSLVATPDQVRSMATKVFIYSGAAIVHNVLTEEHFFNAICASFPFSFAAFLLLWWEAEPNDIWEWLRLEDMWKWLRLGLPENPGLEVERISDCSI</sequence>
<accession>A0ABD3AEZ4</accession>
<name>A0ABD3AEZ4_9GENT</name>
<feature type="transmembrane region" description="Helical" evidence="1">
    <location>
        <begin position="65"/>
        <end position="85"/>
    </location>
</feature>